<gene>
    <name evidence="1" type="ORF">LF65_04001</name>
</gene>
<dbReference type="GO" id="GO:0016740">
    <property type="term" value="F:transferase activity"/>
    <property type="evidence" value="ECO:0007669"/>
    <property type="project" value="UniProtKB-KW"/>
</dbReference>
<dbReference type="STRING" id="1520.LF65_04001"/>
<dbReference type="InterPro" id="IPR018775">
    <property type="entry name" value="RlaP"/>
</dbReference>
<dbReference type="PANTHER" id="PTHR34817">
    <property type="entry name" value="NUCLEOTIDYLTRANSFERASE"/>
    <property type="match status" value="1"/>
</dbReference>
<protein>
    <submittedName>
        <fullName evidence="1">Nucleotidyltransferase</fullName>
    </submittedName>
</protein>
<organism evidence="1 2">
    <name type="scientific">Clostridium beijerinckii</name>
    <name type="common">Clostridium MP</name>
    <dbReference type="NCBI Taxonomy" id="1520"/>
    <lineage>
        <taxon>Bacteria</taxon>
        <taxon>Bacillati</taxon>
        <taxon>Bacillota</taxon>
        <taxon>Clostridia</taxon>
        <taxon>Eubacteriales</taxon>
        <taxon>Clostridiaceae</taxon>
        <taxon>Clostridium</taxon>
    </lineage>
</organism>
<dbReference type="AlphaFoldDB" id="A0A0B5QUH2"/>
<keyword evidence="1" id="KW-0808">Transferase</keyword>
<dbReference type="RefSeq" id="WP_041898381.1">
    <property type="nucleotide sequence ID" value="NZ_CP010086.2"/>
</dbReference>
<dbReference type="PANTHER" id="PTHR34817:SF1">
    <property type="entry name" value="NUCLEOTIDYLTRANSFERASE"/>
    <property type="match status" value="1"/>
</dbReference>
<dbReference type="KEGG" id="cbei:LF65_04001"/>
<proteinExistence type="predicted"/>
<evidence type="ECO:0000313" key="2">
    <source>
        <dbReference type="Proteomes" id="UP000031866"/>
    </source>
</evidence>
<evidence type="ECO:0000313" key="1">
    <source>
        <dbReference type="EMBL" id="AJH00549.1"/>
    </source>
</evidence>
<name>A0A0B5QUH2_CLOBE</name>
<dbReference type="EMBL" id="CP010086">
    <property type="protein sequence ID" value="AJH00549.1"/>
    <property type="molecule type" value="Genomic_DNA"/>
</dbReference>
<dbReference type="OrthoDB" id="569183at2"/>
<dbReference type="Pfam" id="PF10127">
    <property type="entry name" value="RlaP"/>
    <property type="match status" value="1"/>
</dbReference>
<dbReference type="Proteomes" id="UP000031866">
    <property type="component" value="Chromosome"/>
</dbReference>
<sequence>MNKVTKEILNKEEYKFIHSNKNLGKSIIYLTLSGSIGYGTNLDNSDIDLRGITIERKENMYGFQNFEQFEDTATDTVIYGLKKFVSLALKGNPNILELLGTKDEHIIYMNKYGETVRKNRELFLSKRVIHTFGNYATAQLRRLQNALARDEYPKEEKEKHILNTINNQMNHFSSNYTEIPKGSIKLYIDKSDENEIETEILMDIHIDKYSLRDFKSIYSEMSNIVHDYDKLNHRNRKKDEGKLLKHAMHLIRLLIMGTEMLKTHEINTYREKEHDLLMDIRKGKYSYDELFKLVELYDYNFKEASVNTTLPKEPDERQVEELLISLYEKYYNGTSKITK</sequence>
<accession>A0A0B5QUH2</accession>
<reference evidence="2" key="1">
    <citation type="submission" date="2014-12" db="EMBL/GenBank/DDBJ databases">
        <title>Genome sequence of Clostridium beijerinckii strain 59B.</title>
        <authorList>
            <person name="Little G.T."/>
            <person name="Minton N.P."/>
        </authorList>
    </citation>
    <scope>NUCLEOTIDE SEQUENCE [LARGE SCALE GENOMIC DNA]</scope>
    <source>
        <strain evidence="2">59B</strain>
    </source>
</reference>